<evidence type="ECO:0000313" key="1">
    <source>
        <dbReference type="EMBL" id="WMV09022.1"/>
    </source>
</evidence>
<dbReference type="Proteomes" id="UP001234989">
    <property type="component" value="Chromosome 1"/>
</dbReference>
<keyword evidence="2" id="KW-1185">Reference proteome</keyword>
<reference evidence="1" key="1">
    <citation type="submission" date="2023-08" db="EMBL/GenBank/DDBJ databases">
        <title>A de novo genome assembly of Solanum verrucosum Schlechtendal, a Mexican diploid species geographically isolated from the other diploid A-genome species in potato relatives.</title>
        <authorList>
            <person name="Hosaka K."/>
        </authorList>
    </citation>
    <scope>NUCLEOTIDE SEQUENCE</scope>
    <source>
        <tissue evidence="1">Young leaves</tissue>
    </source>
</reference>
<gene>
    <name evidence="1" type="ORF">MTR67_002407</name>
</gene>
<organism evidence="1 2">
    <name type="scientific">Solanum verrucosum</name>
    <dbReference type="NCBI Taxonomy" id="315347"/>
    <lineage>
        <taxon>Eukaryota</taxon>
        <taxon>Viridiplantae</taxon>
        <taxon>Streptophyta</taxon>
        <taxon>Embryophyta</taxon>
        <taxon>Tracheophyta</taxon>
        <taxon>Spermatophyta</taxon>
        <taxon>Magnoliopsida</taxon>
        <taxon>eudicotyledons</taxon>
        <taxon>Gunneridae</taxon>
        <taxon>Pentapetalae</taxon>
        <taxon>asterids</taxon>
        <taxon>lamiids</taxon>
        <taxon>Solanales</taxon>
        <taxon>Solanaceae</taxon>
        <taxon>Solanoideae</taxon>
        <taxon>Solaneae</taxon>
        <taxon>Solanum</taxon>
    </lineage>
</organism>
<sequence>MERSSRRIAEYFRDAVLDLPKLQNLRMMNAKAERQ</sequence>
<protein>
    <submittedName>
        <fullName evidence="1">Uncharacterized protein</fullName>
    </submittedName>
</protein>
<proteinExistence type="predicted"/>
<evidence type="ECO:0000313" key="2">
    <source>
        <dbReference type="Proteomes" id="UP001234989"/>
    </source>
</evidence>
<dbReference type="AlphaFoldDB" id="A0AAF0T5V8"/>
<name>A0AAF0T5V8_SOLVR</name>
<accession>A0AAF0T5V8</accession>
<dbReference type="EMBL" id="CP133612">
    <property type="protein sequence ID" value="WMV09022.1"/>
    <property type="molecule type" value="Genomic_DNA"/>
</dbReference>